<evidence type="ECO:0000259" key="5">
    <source>
        <dbReference type="PROSITE" id="PS51379"/>
    </source>
</evidence>
<dbReference type="InterPro" id="IPR012675">
    <property type="entry name" value="Beta-grasp_dom_sf"/>
</dbReference>
<keyword evidence="7" id="KW-1185">Reference proteome</keyword>
<dbReference type="RefSeq" id="WP_132288157.1">
    <property type="nucleotide sequence ID" value="NZ_SKBM01000008.1"/>
</dbReference>
<organism evidence="6 7">
    <name type="scientific">Roseicella aquatilis</name>
    <dbReference type="NCBI Taxonomy" id="2527868"/>
    <lineage>
        <taxon>Bacteria</taxon>
        <taxon>Pseudomonadati</taxon>
        <taxon>Pseudomonadota</taxon>
        <taxon>Alphaproteobacteria</taxon>
        <taxon>Acetobacterales</taxon>
        <taxon>Roseomonadaceae</taxon>
        <taxon>Roseicella</taxon>
    </lineage>
</organism>
<proteinExistence type="predicted"/>
<feature type="domain" description="4Fe-4S ferredoxin-type" evidence="5">
    <location>
        <begin position="141"/>
        <end position="169"/>
    </location>
</feature>
<dbReference type="Pfam" id="PF13510">
    <property type="entry name" value="Fer2_4"/>
    <property type="match status" value="1"/>
</dbReference>
<dbReference type="InterPro" id="IPR017896">
    <property type="entry name" value="4Fe4S_Fe-S-bd"/>
</dbReference>
<dbReference type="CDD" id="cd00207">
    <property type="entry name" value="fer2"/>
    <property type="match status" value="1"/>
</dbReference>
<accession>A0A4R4DNL2</accession>
<dbReference type="OrthoDB" id="9808559at2"/>
<keyword evidence="1" id="KW-0479">Metal-binding</keyword>
<dbReference type="Gene3D" id="3.30.70.20">
    <property type="match status" value="1"/>
</dbReference>
<feature type="domain" description="2Fe-2S ferredoxin-type" evidence="4">
    <location>
        <begin position="1"/>
        <end position="79"/>
    </location>
</feature>
<dbReference type="InterPro" id="IPR017900">
    <property type="entry name" value="4Fe4S_Fe_S_CS"/>
</dbReference>
<dbReference type="PROSITE" id="PS51379">
    <property type="entry name" value="4FE4S_FER_2"/>
    <property type="match status" value="1"/>
</dbReference>
<dbReference type="PROSITE" id="PS00198">
    <property type="entry name" value="4FE4S_FER_1"/>
    <property type="match status" value="1"/>
</dbReference>
<dbReference type="AlphaFoldDB" id="A0A4R4DNL2"/>
<protein>
    <submittedName>
        <fullName evidence="6">2Fe-2S iron-sulfur cluster binding domain-containing protein</fullName>
    </submittedName>
</protein>
<keyword evidence="3" id="KW-0411">Iron-sulfur</keyword>
<reference evidence="6 7" key="1">
    <citation type="submission" date="2019-03" db="EMBL/GenBank/DDBJ databases">
        <title>Paracraurococcus aquatilis NE82 genome sequence.</title>
        <authorList>
            <person name="Zhao Y."/>
            <person name="Du Z."/>
        </authorList>
    </citation>
    <scope>NUCLEOTIDE SEQUENCE [LARGE SCALE GENOMIC DNA]</scope>
    <source>
        <strain evidence="6 7">NE82</strain>
    </source>
</reference>
<dbReference type="EMBL" id="SKBM01000008">
    <property type="protein sequence ID" value="TCZ63245.1"/>
    <property type="molecule type" value="Genomic_DNA"/>
</dbReference>
<keyword evidence="2" id="KW-0408">Iron</keyword>
<dbReference type="GO" id="GO:0046872">
    <property type="term" value="F:metal ion binding"/>
    <property type="evidence" value="ECO:0007669"/>
    <property type="project" value="UniProtKB-KW"/>
</dbReference>
<dbReference type="InterPro" id="IPR036010">
    <property type="entry name" value="2Fe-2S_ferredoxin-like_sf"/>
</dbReference>
<gene>
    <name evidence="6" type="ORF">EXY23_10465</name>
</gene>
<dbReference type="PROSITE" id="PS51085">
    <property type="entry name" value="2FE2S_FER_2"/>
    <property type="match status" value="1"/>
</dbReference>
<dbReference type="SUPFAM" id="SSF54862">
    <property type="entry name" value="4Fe-4S ferredoxins"/>
    <property type="match status" value="1"/>
</dbReference>
<sequence>MIEVEIDGRTATVPEGTTIILAAAEAGIALTANVGCMGQGVCGACRALVRREGSREVETALACETKVEQGMRVSFLDRYTLPQQQAYGTADLADGWTIYERMLAAFPNATHCRHCSGCDRACPKGIEVQKGVELAAQGELGAAAAVFELCVMCNLCSAACPESIAPNHLGLFARRAVAASGQRPTDLIRRLHEIEAGSMAVDTTPR</sequence>
<dbReference type="SUPFAM" id="SSF54292">
    <property type="entry name" value="2Fe-2S ferredoxin-like"/>
    <property type="match status" value="1"/>
</dbReference>
<name>A0A4R4DNL2_9PROT</name>
<dbReference type="GO" id="GO:0051536">
    <property type="term" value="F:iron-sulfur cluster binding"/>
    <property type="evidence" value="ECO:0007669"/>
    <property type="project" value="UniProtKB-KW"/>
</dbReference>
<evidence type="ECO:0000313" key="6">
    <source>
        <dbReference type="EMBL" id="TCZ63245.1"/>
    </source>
</evidence>
<evidence type="ECO:0000259" key="4">
    <source>
        <dbReference type="PROSITE" id="PS51085"/>
    </source>
</evidence>
<evidence type="ECO:0000313" key="7">
    <source>
        <dbReference type="Proteomes" id="UP000295023"/>
    </source>
</evidence>
<comment type="caution">
    <text evidence="6">The sequence shown here is derived from an EMBL/GenBank/DDBJ whole genome shotgun (WGS) entry which is preliminary data.</text>
</comment>
<evidence type="ECO:0000256" key="1">
    <source>
        <dbReference type="ARBA" id="ARBA00022723"/>
    </source>
</evidence>
<dbReference type="Proteomes" id="UP000295023">
    <property type="component" value="Unassembled WGS sequence"/>
</dbReference>
<evidence type="ECO:0000256" key="3">
    <source>
        <dbReference type="ARBA" id="ARBA00023014"/>
    </source>
</evidence>
<dbReference type="InterPro" id="IPR001041">
    <property type="entry name" value="2Fe-2S_ferredoxin-type"/>
</dbReference>
<evidence type="ECO:0000256" key="2">
    <source>
        <dbReference type="ARBA" id="ARBA00023004"/>
    </source>
</evidence>
<dbReference type="Gene3D" id="3.10.20.30">
    <property type="match status" value="1"/>
</dbReference>